<evidence type="ECO:0000313" key="4">
    <source>
        <dbReference type="Proteomes" id="UP001431209"/>
    </source>
</evidence>
<dbReference type="CDD" id="cd22771">
    <property type="entry name" value="OTU_plant_OTU7-like"/>
    <property type="match status" value="1"/>
</dbReference>
<dbReference type="InterPro" id="IPR050704">
    <property type="entry name" value="Peptidase_C85-like"/>
</dbReference>
<feature type="compositionally biased region" description="Polar residues" evidence="1">
    <location>
        <begin position="238"/>
        <end position="248"/>
    </location>
</feature>
<feature type="region of interest" description="Disordered" evidence="1">
    <location>
        <begin position="238"/>
        <end position="261"/>
    </location>
</feature>
<gene>
    <name evidence="3" type="ORF">AKO1_012292</name>
</gene>
<dbReference type="GO" id="GO:0016579">
    <property type="term" value="P:protein deubiquitination"/>
    <property type="evidence" value="ECO:0007669"/>
    <property type="project" value="TreeGrafter"/>
</dbReference>
<accession>A0AAW2ZAR7</accession>
<dbReference type="PROSITE" id="PS50802">
    <property type="entry name" value="OTU"/>
    <property type="match status" value="1"/>
</dbReference>
<dbReference type="SUPFAM" id="SSF54001">
    <property type="entry name" value="Cysteine proteinases"/>
    <property type="match status" value="1"/>
</dbReference>
<feature type="region of interest" description="Disordered" evidence="1">
    <location>
        <begin position="311"/>
        <end position="377"/>
    </location>
</feature>
<feature type="region of interest" description="Disordered" evidence="1">
    <location>
        <begin position="1"/>
        <end position="37"/>
    </location>
</feature>
<dbReference type="InterPro" id="IPR038765">
    <property type="entry name" value="Papain-like_cys_pep_sf"/>
</dbReference>
<proteinExistence type="predicted"/>
<reference evidence="3 4" key="1">
    <citation type="submission" date="2024-03" db="EMBL/GenBank/DDBJ databases">
        <title>The Acrasis kona genome and developmental transcriptomes reveal deep origins of eukaryotic multicellular pathways.</title>
        <authorList>
            <person name="Sheikh S."/>
            <person name="Fu C.-J."/>
            <person name="Brown M.W."/>
            <person name="Baldauf S.L."/>
        </authorList>
    </citation>
    <scope>NUCLEOTIDE SEQUENCE [LARGE SCALE GENOMIC DNA]</scope>
    <source>
        <strain evidence="3 4">ATCC MYA-3509</strain>
    </source>
</reference>
<feature type="compositionally biased region" description="Basic and acidic residues" evidence="1">
    <location>
        <begin position="334"/>
        <end position="366"/>
    </location>
</feature>
<dbReference type="GO" id="GO:0004843">
    <property type="term" value="F:cysteine-type deubiquitinase activity"/>
    <property type="evidence" value="ECO:0007669"/>
    <property type="project" value="TreeGrafter"/>
</dbReference>
<protein>
    <recommendedName>
        <fullName evidence="2">OTU domain-containing protein</fullName>
    </recommendedName>
</protein>
<name>A0AAW2ZAR7_9EUKA</name>
<dbReference type="EMBL" id="JAOPGA020001197">
    <property type="protein sequence ID" value="KAL0486038.1"/>
    <property type="molecule type" value="Genomic_DNA"/>
</dbReference>
<sequence length="401" mass="46836">MVKGRKGTKRHEYKVKKPKVKADSKSKASNSDEEEEQNFQNLDKQLLSHGLFIKKVTGDGNCLFRAISDQLLQSEKSYRTFREGICNYMVEQKDQFAPFIYDKDFDEYIKEMREDKTWGGNLELQAASMCHGVNIVVHQLNAPAFELANHKDAKIIHLSYHDGRHYNSVHAKTETAEKQLCKTDHRDKHPTDEEQVILQATGTTDLKLVRELMKKYNQDIDTVVDVVVHVKNGNTLESYDSFQEQDQVPQEEENKKEEELQDEQIISDISARIYETIGKYLPVQQIKQICKKHQYQFDEVLESVLSDQKKQEEAEKKKSSPPSQQEQPKLTKKQQKEADRKRRVNHGEYLTRKEINKREKEKRMMEDEMQSSSTKNIYESLDVEEGISEEKVFASLNMIRI</sequence>
<dbReference type="Gene3D" id="3.90.70.80">
    <property type="match status" value="1"/>
</dbReference>
<evidence type="ECO:0000313" key="3">
    <source>
        <dbReference type="EMBL" id="KAL0486038.1"/>
    </source>
</evidence>
<dbReference type="PANTHER" id="PTHR12419:SF7">
    <property type="entry name" value="OTU DOMAIN-CONTAINING PROTEIN 3"/>
    <property type="match status" value="1"/>
</dbReference>
<organism evidence="3 4">
    <name type="scientific">Acrasis kona</name>
    <dbReference type="NCBI Taxonomy" id="1008807"/>
    <lineage>
        <taxon>Eukaryota</taxon>
        <taxon>Discoba</taxon>
        <taxon>Heterolobosea</taxon>
        <taxon>Tetramitia</taxon>
        <taxon>Eutetramitia</taxon>
        <taxon>Acrasidae</taxon>
        <taxon>Acrasis</taxon>
    </lineage>
</organism>
<evidence type="ECO:0000259" key="2">
    <source>
        <dbReference type="PROSITE" id="PS50802"/>
    </source>
</evidence>
<comment type="caution">
    <text evidence="3">The sequence shown here is derived from an EMBL/GenBank/DDBJ whole genome shotgun (WGS) entry which is preliminary data.</text>
</comment>
<keyword evidence="4" id="KW-1185">Reference proteome</keyword>
<dbReference type="InterPro" id="IPR003323">
    <property type="entry name" value="OTU_dom"/>
</dbReference>
<dbReference type="Pfam" id="PF02338">
    <property type="entry name" value="OTU"/>
    <property type="match status" value="1"/>
</dbReference>
<dbReference type="PANTHER" id="PTHR12419">
    <property type="entry name" value="OTU DOMAIN CONTAINING PROTEIN"/>
    <property type="match status" value="1"/>
</dbReference>
<dbReference type="Proteomes" id="UP001431209">
    <property type="component" value="Unassembled WGS sequence"/>
</dbReference>
<evidence type="ECO:0000256" key="1">
    <source>
        <dbReference type="SAM" id="MobiDB-lite"/>
    </source>
</evidence>
<feature type="domain" description="OTU" evidence="2">
    <location>
        <begin position="51"/>
        <end position="172"/>
    </location>
</feature>
<dbReference type="AlphaFoldDB" id="A0AAW2ZAR7"/>
<feature type="compositionally biased region" description="Basic residues" evidence="1">
    <location>
        <begin position="1"/>
        <end position="19"/>
    </location>
</feature>